<keyword evidence="2" id="KW-1185">Reference proteome</keyword>
<organism evidence="1">
    <name type="scientific">Flexilinea flocculi</name>
    <dbReference type="NCBI Taxonomy" id="1678840"/>
    <lineage>
        <taxon>Bacteria</taxon>
        <taxon>Bacillati</taxon>
        <taxon>Chloroflexota</taxon>
        <taxon>Anaerolineae</taxon>
        <taxon>Anaerolineales</taxon>
        <taxon>Anaerolineaceae</taxon>
        <taxon>Flexilinea</taxon>
    </lineage>
</organism>
<evidence type="ECO:0000313" key="2">
    <source>
        <dbReference type="Proteomes" id="UP000053370"/>
    </source>
</evidence>
<protein>
    <submittedName>
        <fullName evidence="1">Uncharacterized protein</fullName>
    </submittedName>
</protein>
<dbReference type="EMBL" id="DF968180">
    <property type="protein sequence ID" value="GAP39692.1"/>
    <property type="molecule type" value="Genomic_DNA"/>
</dbReference>
<dbReference type="STRING" id="1678840.ATC1_12226"/>
<sequence>MNNDISSWDDSRFLSDKALIHLAGSPVQLPLYIHDSDVQVIPYF</sequence>
<gene>
    <name evidence="1" type="ORF">ATC1_12226</name>
</gene>
<dbReference type="Proteomes" id="UP000053370">
    <property type="component" value="Unassembled WGS sequence"/>
</dbReference>
<evidence type="ECO:0000313" key="1">
    <source>
        <dbReference type="EMBL" id="GAP39692.1"/>
    </source>
</evidence>
<dbReference type="AlphaFoldDB" id="A0A0K8PAL0"/>
<accession>A0A0K8PAL0</accession>
<name>A0A0K8PAL0_9CHLR</name>
<proteinExistence type="predicted"/>
<reference evidence="1" key="1">
    <citation type="journal article" date="2015" name="Genome Announc.">
        <title>Draft Genome Sequence of Anaerolineae Strain TC1, a Novel Isolate from a Methanogenic Wastewater Treatment System.</title>
        <authorList>
            <person name="Matsuura N."/>
            <person name="Tourlousse D.M."/>
            <person name="Sun L."/>
            <person name="Toyonaga M."/>
            <person name="Kuroda K."/>
            <person name="Ohashi A."/>
            <person name="Cruz R."/>
            <person name="Yamaguchi T."/>
            <person name="Sekiguchi Y."/>
        </authorList>
    </citation>
    <scope>NUCLEOTIDE SEQUENCE [LARGE SCALE GENOMIC DNA]</scope>
    <source>
        <strain evidence="1">TC1</strain>
    </source>
</reference>